<keyword evidence="2" id="KW-0472">Membrane</keyword>
<keyword evidence="2" id="KW-1133">Transmembrane helix</keyword>
<keyword evidence="4" id="KW-1185">Reference proteome</keyword>
<dbReference type="EMBL" id="KN881645">
    <property type="protein sequence ID" value="KIY52180.1"/>
    <property type="molecule type" value="Genomic_DNA"/>
</dbReference>
<organism evidence="3 4">
    <name type="scientific">Fistulina hepatica ATCC 64428</name>
    <dbReference type="NCBI Taxonomy" id="1128425"/>
    <lineage>
        <taxon>Eukaryota</taxon>
        <taxon>Fungi</taxon>
        <taxon>Dikarya</taxon>
        <taxon>Basidiomycota</taxon>
        <taxon>Agaricomycotina</taxon>
        <taxon>Agaricomycetes</taxon>
        <taxon>Agaricomycetidae</taxon>
        <taxon>Agaricales</taxon>
        <taxon>Fistulinaceae</taxon>
        <taxon>Fistulina</taxon>
    </lineage>
</organism>
<protein>
    <submittedName>
        <fullName evidence="3">Uncharacterized protein</fullName>
    </submittedName>
</protein>
<accession>A0A0D7AJZ4</accession>
<sequence length="208" mass="23159">MATSTLDRISAPISASSFAVFTMRTAGPSLALVVLLIHILVLATWAVELQPLGTHTDASSISSTATQRSLLAPNDAGVNHQERATVDRRSVTEGHANQMSRRQNGDVRRFLRRRHDDAGNERGESSQAAHATSIHRRAFGFGKKKDPEEVYWRISSTRCDPERKDKTLPSCGSMLDRLRGKWKCELVKGHLPYPVCQTRISWEQLKNG</sequence>
<gene>
    <name evidence="3" type="ORF">FISHEDRAFT_70132</name>
</gene>
<evidence type="ECO:0000256" key="1">
    <source>
        <dbReference type="SAM" id="MobiDB-lite"/>
    </source>
</evidence>
<reference evidence="3 4" key="1">
    <citation type="journal article" date="2015" name="Fungal Genet. Biol.">
        <title>Evolution of novel wood decay mechanisms in Agaricales revealed by the genome sequences of Fistulina hepatica and Cylindrobasidium torrendii.</title>
        <authorList>
            <person name="Floudas D."/>
            <person name="Held B.W."/>
            <person name="Riley R."/>
            <person name="Nagy L.G."/>
            <person name="Koehler G."/>
            <person name="Ransdell A.S."/>
            <person name="Younus H."/>
            <person name="Chow J."/>
            <person name="Chiniquy J."/>
            <person name="Lipzen A."/>
            <person name="Tritt A."/>
            <person name="Sun H."/>
            <person name="Haridas S."/>
            <person name="LaButti K."/>
            <person name="Ohm R.A."/>
            <person name="Kues U."/>
            <person name="Blanchette R.A."/>
            <person name="Grigoriev I.V."/>
            <person name="Minto R.E."/>
            <person name="Hibbett D.S."/>
        </authorList>
    </citation>
    <scope>NUCLEOTIDE SEQUENCE [LARGE SCALE GENOMIC DNA]</scope>
    <source>
        <strain evidence="3 4">ATCC 64428</strain>
    </source>
</reference>
<evidence type="ECO:0000313" key="4">
    <source>
        <dbReference type="Proteomes" id="UP000054144"/>
    </source>
</evidence>
<feature type="compositionally biased region" description="Basic and acidic residues" evidence="1">
    <location>
        <begin position="80"/>
        <end position="92"/>
    </location>
</feature>
<name>A0A0D7AJZ4_9AGAR</name>
<feature type="compositionally biased region" description="Polar residues" evidence="1">
    <location>
        <begin position="56"/>
        <end position="69"/>
    </location>
</feature>
<dbReference type="Proteomes" id="UP000054144">
    <property type="component" value="Unassembled WGS sequence"/>
</dbReference>
<feature type="transmembrane region" description="Helical" evidence="2">
    <location>
        <begin position="26"/>
        <end position="47"/>
    </location>
</feature>
<keyword evidence="2" id="KW-0812">Transmembrane</keyword>
<evidence type="ECO:0000256" key="2">
    <source>
        <dbReference type="SAM" id="Phobius"/>
    </source>
</evidence>
<proteinExistence type="predicted"/>
<dbReference type="AlphaFoldDB" id="A0A0D7AJZ4"/>
<evidence type="ECO:0000313" key="3">
    <source>
        <dbReference type="EMBL" id="KIY52180.1"/>
    </source>
</evidence>
<feature type="region of interest" description="Disordered" evidence="1">
    <location>
        <begin position="56"/>
        <end position="109"/>
    </location>
</feature>